<evidence type="ECO:0000256" key="1">
    <source>
        <dbReference type="ARBA" id="ARBA00025758"/>
    </source>
</evidence>
<keyword evidence="3" id="KW-1185">Reference proteome</keyword>
<feature type="region of interest" description="Disordered" evidence="2">
    <location>
        <begin position="360"/>
        <end position="383"/>
    </location>
</feature>
<evidence type="ECO:0000313" key="4">
    <source>
        <dbReference type="RefSeq" id="XP_033456378.1"/>
    </source>
</evidence>
<evidence type="ECO:0000256" key="2">
    <source>
        <dbReference type="SAM" id="MobiDB-lite"/>
    </source>
</evidence>
<dbReference type="GeneID" id="54359687"/>
<dbReference type="Gene3D" id="1.20.58.1070">
    <property type="match status" value="1"/>
</dbReference>
<gene>
    <name evidence="4" type="ORF">K489DRAFT_326160</name>
</gene>
<dbReference type="RefSeq" id="XP_033456378.1">
    <property type="nucleotide sequence ID" value="XM_033601887.1"/>
</dbReference>
<protein>
    <submittedName>
        <fullName evidence="4">Uncharacterized protein</fullName>
    </submittedName>
</protein>
<feature type="compositionally biased region" description="Basic and acidic residues" evidence="2">
    <location>
        <begin position="38"/>
        <end position="55"/>
    </location>
</feature>
<accession>A0A6J3LXH9</accession>
<reference evidence="4" key="2">
    <citation type="submission" date="2020-04" db="EMBL/GenBank/DDBJ databases">
        <authorList>
            <consortium name="NCBI Genome Project"/>
        </authorList>
    </citation>
    <scope>NUCLEOTIDE SEQUENCE</scope>
    <source>
        <strain evidence="4">CBS 342.82</strain>
    </source>
</reference>
<dbReference type="GO" id="GO:0005634">
    <property type="term" value="C:nucleus"/>
    <property type="evidence" value="ECO:0007669"/>
    <property type="project" value="TreeGrafter"/>
</dbReference>
<name>A0A6J3LXH9_9PEZI</name>
<reference evidence="4" key="3">
    <citation type="submission" date="2025-08" db="UniProtKB">
        <authorList>
            <consortium name="RefSeq"/>
        </authorList>
    </citation>
    <scope>IDENTIFICATION</scope>
    <source>
        <strain evidence="4">CBS 342.82</strain>
    </source>
</reference>
<feature type="compositionally biased region" description="Acidic residues" evidence="2">
    <location>
        <begin position="132"/>
        <end position="141"/>
    </location>
</feature>
<feature type="region of interest" description="Disordered" evidence="2">
    <location>
        <begin position="1"/>
        <end position="141"/>
    </location>
</feature>
<dbReference type="Proteomes" id="UP000504637">
    <property type="component" value="Unplaced"/>
</dbReference>
<comment type="similarity">
    <text evidence="1">Belongs to the gemin-2 family.</text>
</comment>
<feature type="compositionally biased region" description="Basic and acidic residues" evidence="2">
    <location>
        <begin position="101"/>
        <end position="112"/>
    </location>
</feature>
<evidence type="ECO:0000313" key="3">
    <source>
        <dbReference type="Proteomes" id="UP000504637"/>
    </source>
</evidence>
<organism evidence="4">
    <name type="scientific">Dissoconium aciculare CBS 342.82</name>
    <dbReference type="NCBI Taxonomy" id="1314786"/>
    <lineage>
        <taxon>Eukaryota</taxon>
        <taxon>Fungi</taxon>
        <taxon>Dikarya</taxon>
        <taxon>Ascomycota</taxon>
        <taxon>Pezizomycotina</taxon>
        <taxon>Dothideomycetes</taxon>
        <taxon>Dothideomycetidae</taxon>
        <taxon>Mycosphaerellales</taxon>
        <taxon>Dissoconiaceae</taxon>
        <taxon>Dissoconium</taxon>
    </lineage>
</organism>
<dbReference type="GO" id="GO:0000387">
    <property type="term" value="P:spliceosomal snRNP assembly"/>
    <property type="evidence" value="ECO:0007669"/>
    <property type="project" value="InterPro"/>
</dbReference>
<reference evidence="4" key="1">
    <citation type="submission" date="2020-01" db="EMBL/GenBank/DDBJ databases">
        <authorList>
            <consortium name="DOE Joint Genome Institute"/>
            <person name="Haridas S."/>
            <person name="Albert R."/>
            <person name="Binder M."/>
            <person name="Bloem J."/>
            <person name="Labutti K."/>
            <person name="Salamov A."/>
            <person name="Andreopoulos B."/>
            <person name="Baker S.E."/>
            <person name="Barry K."/>
            <person name="Bills G."/>
            <person name="Bluhm B.H."/>
            <person name="Cannon C."/>
            <person name="Castanera R."/>
            <person name="Culley D.E."/>
            <person name="Daum C."/>
            <person name="Ezra D."/>
            <person name="Gonzalez J.B."/>
            <person name="Henrissat B."/>
            <person name="Kuo A."/>
            <person name="Liang C."/>
            <person name="Lipzen A."/>
            <person name="Lutzoni F."/>
            <person name="Magnuson J."/>
            <person name="Mondo S."/>
            <person name="Nolan M."/>
            <person name="Ohm R."/>
            <person name="Pangilinan J."/>
            <person name="Park H.-J."/>
            <person name="Ramirez L."/>
            <person name="Alfaro M."/>
            <person name="Sun H."/>
            <person name="Tritt A."/>
            <person name="Yoshinaga Y."/>
            <person name="Zwiers L.-H."/>
            <person name="Turgeon B.G."/>
            <person name="Goodwin S.B."/>
            <person name="Spatafora J.W."/>
            <person name="Crous P.W."/>
            <person name="Grigoriev I.V."/>
        </authorList>
    </citation>
    <scope>NUCLEOTIDE SEQUENCE</scope>
    <source>
        <strain evidence="4">CBS 342.82</strain>
    </source>
</reference>
<sequence length="416" mass="46218">MTKRRRERDRPKAGPESLYNPNKRVHLSYAESEDEDTSEFHVEEEKIVSLSRAKDIPLSNAQETTEDRQTSRPVVSIAQNDDDYEPGVPDEPAQPIPATEQARKSPEYRDFQISKSRQTKKNADTSGCIQVPDDDDGGDESDQEVARYMRAVQSERNEIPQILFAGGSAQADRNSVKQCTEDGEEAAYEDGAFFARTRTVITAPEDSLDPKTVFTERLIQRFQHQRTQLHIPATVEELTALSDDVLISFPSNSSKAKSHWLTQLRTHPPLPAQIRSIDQSTALQLLELIADSCLVKATDVNSITSAWVWSLLARLDDVSNLYNDEIYPLRQLGKKALFVHLSFANPEAAAGIEALEQEEEAVASTPPSLPNGDDIEPGAGPTANTQATLDMILTVVGQVFGQKDLLQFRQSWDISG</sequence>
<dbReference type="PANTHER" id="PTHR12794:SF0">
    <property type="entry name" value="GEM-ASSOCIATED PROTEIN 2"/>
    <property type="match status" value="1"/>
</dbReference>
<dbReference type="GO" id="GO:0032797">
    <property type="term" value="C:SMN complex"/>
    <property type="evidence" value="ECO:0007669"/>
    <property type="project" value="TreeGrafter"/>
</dbReference>
<dbReference type="PANTHER" id="PTHR12794">
    <property type="entry name" value="GEMIN2"/>
    <property type="match status" value="1"/>
</dbReference>
<dbReference type="Pfam" id="PF04938">
    <property type="entry name" value="SIP1"/>
    <property type="match status" value="1"/>
</dbReference>
<dbReference type="AlphaFoldDB" id="A0A6J3LXH9"/>
<proteinExistence type="inferred from homology"/>
<dbReference type="OrthoDB" id="428895at2759"/>
<dbReference type="InterPro" id="IPR035426">
    <property type="entry name" value="Gemin2/Brr1"/>
</dbReference>